<accession>A0A0D8IB23</accession>
<name>A0A0D8IB23_9CLOT</name>
<reference evidence="1 2" key="1">
    <citation type="submission" date="2014-10" db="EMBL/GenBank/DDBJ databases">
        <title>Genome sequence of Clostridium aceticum DSM 1496.</title>
        <authorList>
            <person name="Poehlein A."/>
            <person name="Schiel-Bengelsdorf B."/>
            <person name="Gottschalk G."/>
            <person name="Duerre P."/>
            <person name="Daniel R."/>
        </authorList>
    </citation>
    <scope>NUCLEOTIDE SEQUENCE [LARGE SCALE GENOMIC DNA]</scope>
    <source>
        <strain evidence="1 2">DSM 1496</strain>
    </source>
</reference>
<dbReference type="PATRIC" id="fig|84022.5.peg.3426"/>
<dbReference type="Pfam" id="PF07796">
    <property type="entry name" value="DUF1638"/>
    <property type="match status" value="1"/>
</dbReference>
<dbReference type="RefSeq" id="WP_044824132.1">
    <property type="nucleotide sequence ID" value="NZ_CP009687.1"/>
</dbReference>
<protein>
    <submittedName>
        <fullName evidence="1">Uncharacterized protein</fullName>
    </submittedName>
</protein>
<dbReference type="STRING" id="84022.CACET_c32380"/>
<dbReference type="AlphaFoldDB" id="A0A0D8IB23"/>
<proteinExistence type="predicted"/>
<dbReference type="OrthoDB" id="9787351at2"/>
<dbReference type="EMBL" id="CP009687">
    <property type="protein sequence ID" value="AKL96682.1"/>
    <property type="molecule type" value="Genomic_DNA"/>
</dbReference>
<dbReference type="InterPro" id="IPR012437">
    <property type="entry name" value="DUF1638"/>
</dbReference>
<dbReference type="KEGG" id="cace:CACET_c32380"/>
<gene>
    <name evidence="1" type="ORF">CACET_c32380</name>
</gene>
<evidence type="ECO:0000313" key="2">
    <source>
        <dbReference type="Proteomes" id="UP000035704"/>
    </source>
</evidence>
<organism evidence="1 2">
    <name type="scientific">Clostridium aceticum</name>
    <dbReference type="NCBI Taxonomy" id="84022"/>
    <lineage>
        <taxon>Bacteria</taxon>
        <taxon>Bacillati</taxon>
        <taxon>Bacillota</taxon>
        <taxon>Clostridia</taxon>
        <taxon>Eubacteriales</taxon>
        <taxon>Clostridiaceae</taxon>
        <taxon>Clostridium</taxon>
    </lineage>
</organism>
<evidence type="ECO:0000313" key="1">
    <source>
        <dbReference type="EMBL" id="AKL96682.1"/>
    </source>
</evidence>
<dbReference type="Proteomes" id="UP000035704">
    <property type="component" value="Chromosome"/>
</dbReference>
<sequence length="224" mass="25604">MSTLIVACKTISDELNMAIEETDCKYPVLWIESGLHLVPDSLKKRLQEELNHISNVDRVLMAFGFCGNSLLGITAPTYPIIFPRVDDCITLLLGSCQKRKEISDEMGTYFLTQGWLNFEKNIWVEYQETVNRMGKARADRIFKTMLQHYKRLGVIETGAYDLEDFLNTTKLIADDLNLVHETIPGSLHYMKKLLTGPWDEEFVTIHPGETVSLSHLKVQTYVNS</sequence>
<keyword evidence="2" id="KW-1185">Reference proteome</keyword>